<accession>A0AAD7D5P0</accession>
<evidence type="ECO:0008006" key="4">
    <source>
        <dbReference type="Google" id="ProtNLM"/>
    </source>
</evidence>
<dbReference type="AlphaFoldDB" id="A0AAD7D5P0"/>
<gene>
    <name evidence="2" type="ORF">B0H17DRAFT_1333840</name>
</gene>
<evidence type="ECO:0000313" key="2">
    <source>
        <dbReference type="EMBL" id="KAJ7680109.1"/>
    </source>
</evidence>
<keyword evidence="3" id="KW-1185">Reference proteome</keyword>
<dbReference type="SUPFAM" id="SSF52047">
    <property type="entry name" value="RNI-like"/>
    <property type="match status" value="1"/>
</dbReference>
<keyword evidence="1" id="KW-0175">Coiled coil</keyword>
<dbReference type="Proteomes" id="UP001221757">
    <property type="component" value="Unassembled WGS sequence"/>
</dbReference>
<evidence type="ECO:0000313" key="3">
    <source>
        <dbReference type="Proteomes" id="UP001221757"/>
    </source>
</evidence>
<dbReference type="Gene3D" id="3.80.10.10">
    <property type="entry name" value="Ribonuclease Inhibitor"/>
    <property type="match status" value="1"/>
</dbReference>
<feature type="coiled-coil region" evidence="1">
    <location>
        <begin position="3"/>
        <end position="37"/>
    </location>
</feature>
<dbReference type="InterPro" id="IPR032675">
    <property type="entry name" value="LRR_dom_sf"/>
</dbReference>
<protein>
    <recommendedName>
        <fullName evidence="4">F-box domain-containing protein</fullName>
    </recommendedName>
</protein>
<reference evidence="2" key="1">
    <citation type="submission" date="2023-03" db="EMBL/GenBank/DDBJ databases">
        <title>Massive genome expansion in bonnet fungi (Mycena s.s.) driven by repeated elements and novel gene families across ecological guilds.</title>
        <authorList>
            <consortium name="Lawrence Berkeley National Laboratory"/>
            <person name="Harder C.B."/>
            <person name="Miyauchi S."/>
            <person name="Viragh M."/>
            <person name="Kuo A."/>
            <person name="Thoen E."/>
            <person name="Andreopoulos B."/>
            <person name="Lu D."/>
            <person name="Skrede I."/>
            <person name="Drula E."/>
            <person name="Henrissat B."/>
            <person name="Morin E."/>
            <person name="Kohler A."/>
            <person name="Barry K."/>
            <person name="LaButti K."/>
            <person name="Morin E."/>
            <person name="Salamov A."/>
            <person name="Lipzen A."/>
            <person name="Mereny Z."/>
            <person name="Hegedus B."/>
            <person name="Baldrian P."/>
            <person name="Stursova M."/>
            <person name="Weitz H."/>
            <person name="Taylor A."/>
            <person name="Grigoriev I.V."/>
            <person name="Nagy L.G."/>
            <person name="Martin F."/>
            <person name="Kauserud H."/>
        </authorList>
    </citation>
    <scope>NUCLEOTIDE SEQUENCE</scope>
    <source>
        <strain evidence="2">CBHHK067</strain>
    </source>
</reference>
<organism evidence="2 3">
    <name type="scientific">Mycena rosella</name>
    <name type="common">Pink bonnet</name>
    <name type="synonym">Agaricus rosellus</name>
    <dbReference type="NCBI Taxonomy" id="1033263"/>
    <lineage>
        <taxon>Eukaryota</taxon>
        <taxon>Fungi</taxon>
        <taxon>Dikarya</taxon>
        <taxon>Basidiomycota</taxon>
        <taxon>Agaricomycotina</taxon>
        <taxon>Agaricomycetes</taxon>
        <taxon>Agaricomycetidae</taxon>
        <taxon>Agaricales</taxon>
        <taxon>Marasmiineae</taxon>
        <taxon>Mycenaceae</taxon>
        <taxon>Mycena</taxon>
    </lineage>
</organism>
<proteinExistence type="predicted"/>
<dbReference type="EMBL" id="JARKIE010000123">
    <property type="protein sequence ID" value="KAJ7680109.1"/>
    <property type="molecule type" value="Genomic_DNA"/>
</dbReference>
<comment type="caution">
    <text evidence="2">The sequence shown here is derived from an EMBL/GenBank/DDBJ whole genome shotgun (WGS) entry which is preliminary data.</text>
</comment>
<name>A0AAD7D5P0_MYCRO</name>
<sequence>MSVNELQTRIEDVSADIDRQKQVLTKLERSRSALQRQLNAIRDPVSRLPLEISSEIFIRCLSSPDVHPSALDIILFLNICNAWTDIALSTAALWAAIHIDFPRAEGFSQLLSTWLSRARNHPLSLSLRGAPDDDVGCIVRQHTGRLRSLEIHSDDEDGLLSLHQSIGLCPSLETLTICFLPDEEGEFPTLTTRQTLDILRLAPNIVECNFGNLATFSSFDDTETLGLASLRHLAFQCLHEDHHHCESHDTILRRLSLPGLETLSLPISQISSQDLVLFLKRSSPPLKALVVDGWDRDLDSELAECLRLVPTLTHLELCWLPEYTTQQMLTSLAECPPLAPNLLSIKIWLDEPVTSQIG</sequence>
<evidence type="ECO:0000256" key="1">
    <source>
        <dbReference type="SAM" id="Coils"/>
    </source>
</evidence>